<proteinExistence type="predicted"/>
<dbReference type="InterPro" id="IPR058192">
    <property type="entry name" value="WHD_ROQ1-like"/>
</dbReference>
<accession>A0AAW1PAV6</accession>
<dbReference type="EMBL" id="JALJOR010000015">
    <property type="protein sequence ID" value="KAK9805475.1"/>
    <property type="molecule type" value="Genomic_DNA"/>
</dbReference>
<dbReference type="AlphaFoldDB" id="A0AAW1PAV6"/>
<sequence length="193" mass="20594">MLSGALGFNLVAACVLRGSPPLYTRRHHIAGAEPARLHGTRTASLHGPATPEKVMPVFYDVEPGLQQLLADVARNVTQLMTLENLCDRSLVSIDSFGYLRLHDQLRDMGRALVKAEADTPSLRSRIWASDEQLAVLRDMVESGQGSSTVQAMSLAGAELVNPSFTGCPKLRLLPLGNVQLIDSISGPGAAGVP</sequence>
<dbReference type="Pfam" id="PF23282">
    <property type="entry name" value="WHD_ROQ1"/>
    <property type="match status" value="1"/>
</dbReference>
<gene>
    <name evidence="2" type="ORF">WJX72_000325</name>
</gene>
<keyword evidence="3" id="KW-1185">Reference proteome</keyword>
<evidence type="ECO:0000313" key="2">
    <source>
        <dbReference type="EMBL" id="KAK9805475.1"/>
    </source>
</evidence>
<evidence type="ECO:0000313" key="3">
    <source>
        <dbReference type="Proteomes" id="UP001489004"/>
    </source>
</evidence>
<reference evidence="2 3" key="1">
    <citation type="journal article" date="2024" name="Nat. Commun.">
        <title>Phylogenomics reveals the evolutionary origins of lichenization in chlorophyte algae.</title>
        <authorList>
            <person name="Puginier C."/>
            <person name="Libourel C."/>
            <person name="Otte J."/>
            <person name="Skaloud P."/>
            <person name="Haon M."/>
            <person name="Grisel S."/>
            <person name="Petersen M."/>
            <person name="Berrin J.G."/>
            <person name="Delaux P.M."/>
            <person name="Dal Grande F."/>
            <person name="Keller J."/>
        </authorList>
    </citation>
    <scope>NUCLEOTIDE SEQUENCE [LARGE SCALE GENOMIC DNA]</scope>
    <source>
        <strain evidence="2 3">SAG 2043</strain>
    </source>
</reference>
<organism evidence="2 3">
    <name type="scientific">[Myrmecia] bisecta</name>
    <dbReference type="NCBI Taxonomy" id="41462"/>
    <lineage>
        <taxon>Eukaryota</taxon>
        <taxon>Viridiplantae</taxon>
        <taxon>Chlorophyta</taxon>
        <taxon>core chlorophytes</taxon>
        <taxon>Trebouxiophyceae</taxon>
        <taxon>Trebouxiales</taxon>
        <taxon>Trebouxiaceae</taxon>
        <taxon>Myrmecia</taxon>
    </lineage>
</organism>
<name>A0AAW1PAV6_9CHLO</name>
<protein>
    <recommendedName>
        <fullName evidence="1">Disease resistance protein Roq1-like winged-helix domain-containing protein</fullName>
    </recommendedName>
</protein>
<comment type="caution">
    <text evidence="2">The sequence shown here is derived from an EMBL/GenBank/DDBJ whole genome shotgun (WGS) entry which is preliminary data.</text>
</comment>
<dbReference type="Proteomes" id="UP001489004">
    <property type="component" value="Unassembled WGS sequence"/>
</dbReference>
<evidence type="ECO:0000259" key="1">
    <source>
        <dbReference type="Pfam" id="PF23282"/>
    </source>
</evidence>
<feature type="domain" description="Disease resistance protein Roq1-like winged-helix" evidence="1">
    <location>
        <begin position="79"/>
        <end position="115"/>
    </location>
</feature>